<accession>A0ABT4LEP8</accession>
<dbReference type="RefSeq" id="WP_269421774.1">
    <property type="nucleotide sequence ID" value="NZ_JAPWGY010000001.1"/>
</dbReference>
<keyword evidence="3" id="KW-0808">Transferase</keyword>
<gene>
    <name evidence="7" type="ORF">O4H49_02215</name>
</gene>
<keyword evidence="8" id="KW-1185">Reference proteome</keyword>
<dbReference type="SUPFAM" id="SSF54001">
    <property type="entry name" value="Cysteine proteinases"/>
    <property type="match status" value="1"/>
</dbReference>
<evidence type="ECO:0000256" key="5">
    <source>
        <dbReference type="SAM" id="SignalP"/>
    </source>
</evidence>
<name>A0ABT4LEP8_9PROT</name>
<dbReference type="InterPro" id="IPR040409">
    <property type="entry name" value="PCS-like"/>
</dbReference>
<dbReference type="InterPro" id="IPR038156">
    <property type="entry name" value="PCS_N_sf"/>
</dbReference>
<keyword evidence="5" id="KW-0732">Signal</keyword>
<proteinExistence type="predicted"/>
<organism evidence="7 8">
    <name type="scientific">Kiloniella laminariae</name>
    <dbReference type="NCBI Taxonomy" id="454162"/>
    <lineage>
        <taxon>Bacteria</taxon>
        <taxon>Pseudomonadati</taxon>
        <taxon>Pseudomonadota</taxon>
        <taxon>Alphaproteobacteria</taxon>
        <taxon>Rhodospirillales</taxon>
        <taxon>Kiloniellaceae</taxon>
        <taxon>Kiloniella</taxon>
    </lineage>
</organism>
<dbReference type="InterPro" id="IPR038765">
    <property type="entry name" value="Papain-like_cys_pep_sf"/>
</dbReference>
<feature type="signal peptide" evidence="5">
    <location>
        <begin position="1"/>
        <end position="27"/>
    </location>
</feature>
<reference evidence="7" key="1">
    <citation type="submission" date="2022-12" db="EMBL/GenBank/DDBJ databases">
        <title>Bacterial isolates from different developmental stages of Nematostella vectensis.</title>
        <authorList>
            <person name="Fraune S."/>
        </authorList>
    </citation>
    <scope>NUCLEOTIDE SEQUENCE</scope>
    <source>
        <strain evidence="7">G21630-S1</strain>
    </source>
</reference>
<dbReference type="PANTHER" id="PTHR33447:SF20">
    <property type="entry name" value="GLUTATHIONE GAMMA-GLUTAMYLCYSTEINYLTRANSFERASE"/>
    <property type="match status" value="1"/>
</dbReference>
<dbReference type="InterPro" id="IPR007719">
    <property type="entry name" value="PCS_N"/>
</dbReference>
<evidence type="ECO:0000256" key="2">
    <source>
        <dbReference type="ARBA" id="ARBA00022539"/>
    </source>
</evidence>
<dbReference type="Pfam" id="PF05023">
    <property type="entry name" value="Phytochelatin"/>
    <property type="match status" value="1"/>
</dbReference>
<evidence type="ECO:0000256" key="3">
    <source>
        <dbReference type="ARBA" id="ARBA00022679"/>
    </source>
</evidence>
<keyword evidence="2" id="KW-0104">Cadmium</keyword>
<dbReference type="PROSITE" id="PS51443">
    <property type="entry name" value="PCS"/>
    <property type="match status" value="1"/>
</dbReference>
<dbReference type="Gene3D" id="3.90.70.30">
    <property type="entry name" value="Phytochelatin synthase, N-terminal domain"/>
    <property type="match status" value="1"/>
</dbReference>
<sequence length="235" mass="26277">MRKFLLTTALATTLVAASLLSFAPAQAAEKIYLTSPEGEQLFHDADITMDYLKLASFLESEHILTFCGPATIAGVMNSLDVERPQPPQLYPWRLFTQTSIFTPENQAVKPYPQVEHDGLVLPQLATFFQNLGVKAEFHHADEFTEEWLRQTITDVLADPNRRFVANYSRQPIGQEGGGHISPVAAYDVETDRALVLDVARYKYPPVWLTIADLHKAMMDKDPSSDRSRGAVIVSQ</sequence>
<dbReference type="PANTHER" id="PTHR33447">
    <property type="entry name" value="GLUTATHIONE GAMMA-GLUTAMYLCYSTEINYLTRANSFERASE"/>
    <property type="match status" value="1"/>
</dbReference>
<protein>
    <recommendedName>
        <fullName evidence="1">glutathione gamma-glutamylcysteinyltransferase</fullName>
        <ecNumber evidence="1">2.3.2.15</ecNumber>
    </recommendedName>
</protein>
<dbReference type="EMBL" id="JAPWGY010000001">
    <property type="protein sequence ID" value="MCZ4279574.1"/>
    <property type="molecule type" value="Genomic_DNA"/>
</dbReference>
<evidence type="ECO:0000259" key="6">
    <source>
        <dbReference type="PROSITE" id="PS51443"/>
    </source>
</evidence>
<keyword evidence="4" id="KW-0479">Metal-binding</keyword>
<comment type="caution">
    <text evidence="7">The sequence shown here is derived from an EMBL/GenBank/DDBJ whole genome shotgun (WGS) entry which is preliminary data.</text>
</comment>
<evidence type="ECO:0000313" key="8">
    <source>
        <dbReference type="Proteomes" id="UP001069802"/>
    </source>
</evidence>
<dbReference type="Proteomes" id="UP001069802">
    <property type="component" value="Unassembled WGS sequence"/>
</dbReference>
<evidence type="ECO:0000256" key="1">
    <source>
        <dbReference type="ARBA" id="ARBA00012468"/>
    </source>
</evidence>
<evidence type="ECO:0000313" key="7">
    <source>
        <dbReference type="EMBL" id="MCZ4279574.1"/>
    </source>
</evidence>
<feature type="domain" description="Peptidase C83" evidence="6">
    <location>
        <begin position="13"/>
        <end position="235"/>
    </location>
</feature>
<evidence type="ECO:0000256" key="4">
    <source>
        <dbReference type="ARBA" id="ARBA00022723"/>
    </source>
</evidence>
<dbReference type="EC" id="2.3.2.15" evidence="1"/>
<feature type="chain" id="PRO_5046350502" description="glutathione gamma-glutamylcysteinyltransferase" evidence="5">
    <location>
        <begin position="28"/>
        <end position="235"/>
    </location>
</feature>